<feature type="transmembrane region" description="Helical" evidence="1">
    <location>
        <begin position="317"/>
        <end position="336"/>
    </location>
</feature>
<feature type="transmembrane region" description="Helical" evidence="1">
    <location>
        <begin position="504"/>
        <end position="523"/>
    </location>
</feature>
<evidence type="ECO:0008006" key="3">
    <source>
        <dbReference type="Google" id="ProtNLM"/>
    </source>
</evidence>
<feature type="transmembrane region" description="Helical" evidence="1">
    <location>
        <begin position="233"/>
        <end position="256"/>
    </location>
</feature>
<protein>
    <recommendedName>
        <fullName evidence="3">ABC-2 type transport system permease protein</fullName>
    </recommendedName>
</protein>
<feature type="transmembrane region" description="Helical" evidence="1">
    <location>
        <begin position="473"/>
        <end position="492"/>
    </location>
</feature>
<keyword evidence="1" id="KW-0812">Transmembrane</keyword>
<feature type="transmembrane region" description="Helical" evidence="1">
    <location>
        <begin position="348"/>
        <end position="368"/>
    </location>
</feature>
<feature type="transmembrane region" description="Helical" evidence="1">
    <location>
        <begin position="389"/>
        <end position="419"/>
    </location>
</feature>
<feature type="transmembrane region" description="Helical" evidence="1">
    <location>
        <begin position="141"/>
        <end position="164"/>
    </location>
</feature>
<reference evidence="2" key="1">
    <citation type="submission" date="2020-02" db="EMBL/GenBank/DDBJ databases">
        <authorList>
            <person name="Meier V. D."/>
        </authorList>
    </citation>
    <scope>NUCLEOTIDE SEQUENCE</scope>
    <source>
        <strain evidence="2">AVDCRST_MAG89</strain>
    </source>
</reference>
<keyword evidence="1" id="KW-1133">Transmembrane helix</keyword>
<name>A0A6J4KAC8_9BACT</name>
<dbReference type="EMBL" id="CADCTV010000091">
    <property type="protein sequence ID" value="CAA9300009.1"/>
    <property type="molecule type" value="Genomic_DNA"/>
</dbReference>
<feature type="transmembrane region" description="Helical" evidence="1">
    <location>
        <begin position="176"/>
        <end position="193"/>
    </location>
</feature>
<sequence length="537" mass="56994">MNPGLRYLARAGFRGALRRTGRRMRTARGFLTTVLGLLLMIALVGSQLVALLLDDRPTPPGDAAAGFTLLLMALVAWAVVNSEAPFFWPAEVQHLFAAPIARRELLRYHLASRAWLQLLSGLWVGTIGMRSAPWPPAALSTAMLAIAFINVAGLLAALVKMAVVQRAPGAVKAMKPAFYVAAAAVAALLYARARVVGLGDAMGEVLASAPLRALSLPVQPFARAFAAEGLVQLVLWSAASAGVIAVTFGAAVLLPVDFREASLSLSARKVAQWQRVRGRGGPATHRRIPVPSFGFLGTAAPLARRHVYELGRAPRPLLGLAFSAALAFFYSIVLPWTSDYASTPPPLGVTLVVMVGVFAVLGSGSLNLDFRRDAERVAFLRSLPLRPGAVAVAQVFTPAAILTLASLLLLVGAALSVGWHVRPMMLLLAMLLAGPISWICVGMENWLFLLFPTRVTPAGTEQNSFSGRQFLKMLTKLMLLFVVVGLALLAAVPGRMLAGRAGGVSASVLLVLAACWATTWLVARAFHGYDLAVDNPD</sequence>
<accession>A0A6J4KAC8</accession>
<evidence type="ECO:0000313" key="2">
    <source>
        <dbReference type="EMBL" id="CAA9300009.1"/>
    </source>
</evidence>
<proteinExistence type="predicted"/>
<feature type="transmembrane region" description="Helical" evidence="1">
    <location>
        <begin position="110"/>
        <end position="129"/>
    </location>
</feature>
<evidence type="ECO:0000256" key="1">
    <source>
        <dbReference type="SAM" id="Phobius"/>
    </source>
</evidence>
<organism evidence="2">
    <name type="scientific">uncultured Gemmatimonadota bacterium</name>
    <dbReference type="NCBI Taxonomy" id="203437"/>
    <lineage>
        <taxon>Bacteria</taxon>
        <taxon>Pseudomonadati</taxon>
        <taxon>Gemmatimonadota</taxon>
        <taxon>environmental samples</taxon>
    </lineage>
</organism>
<keyword evidence="1" id="KW-0472">Membrane</keyword>
<feature type="transmembrane region" description="Helical" evidence="1">
    <location>
        <begin position="29"/>
        <end position="51"/>
    </location>
</feature>
<dbReference type="Pfam" id="PF16962">
    <property type="entry name" value="ABC_export"/>
    <property type="match status" value="1"/>
</dbReference>
<gene>
    <name evidence="2" type="ORF">AVDCRST_MAG89-397</name>
</gene>
<feature type="transmembrane region" description="Helical" evidence="1">
    <location>
        <begin position="425"/>
        <end position="452"/>
    </location>
</feature>
<dbReference type="InterPro" id="IPR031584">
    <property type="entry name" value="Put_ABC_export"/>
</dbReference>
<feature type="transmembrane region" description="Helical" evidence="1">
    <location>
        <begin position="63"/>
        <end position="80"/>
    </location>
</feature>
<dbReference type="AlphaFoldDB" id="A0A6J4KAC8"/>